<gene>
    <name evidence="1" type="ORF">S12H4_52638</name>
</gene>
<dbReference type="InterPro" id="IPR010275">
    <property type="entry name" value="MepK"/>
</dbReference>
<dbReference type="InterPro" id="IPR009045">
    <property type="entry name" value="Zn_M74/Hedgehog-like"/>
</dbReference>
<dbReference type="SUPFAM" id="SSF55166">
    <property type="entry name" value="Hedgehog/DD-peptidase"/>
    <property type="match status" value="1"/>
</dbReference>
<organism evidence="1">
    <name type="scientific">marine sediment metagenome</name>
    <dbReference type="NCBI Taxonomy" id="412755"/>
    <lineage>
        <taxon>unclassified sequences</taxon>
        <taxon>metagenomes</taxon>
        <taxon>ecological metagenomes</taxon>
    </lineage>
</organism>
<comment type="caution">
    <text evidence="1">The sequence shown here is derived from an EMBL/GenBank/DDBJ whole genome shotgun (WGS) entry which is preliminary data.</text>
</comment>
<evidence type="ECO:0000313" key="1">
    <source>
        <dbReference type="EMBL" id="GAJ09526.1"/>
    </source>
</evidence>
<dbReference type="EMBL" id="BARW01033415">
    <property type="protein sequence ID" value="GAJ09526.1"/>
    <property type="molecule type" value="Genomic_DNA"/>
</dbReference>
<feature type="non-terminal residue" evidence="1">
    <location>
        <position position="123"/>
    </location>
</feature>
<protein>
    <submittedName>
        <fullName evidence="1">Uncharacterized protein</fullName>
    </submittedName>
</protein>
<proteinExistence type="predicted"/>
<sequence>MIRTHLARAALLALVILASLPLCRSLLAAEIPPALRGDGELTLYRPVKNERATFHYRDGNGNYDEGVLADIAHIFRCRLTGEAHVIDTGLIEIMDAIEDHFKADEIRLISAYRSPERNILMRR</sequence>
<name>X1V996_9ZZZZ</name>
<dbReference type="AlphaFoldDB" id="X1V996"/>
<accession>X1V996</accession>
<reference evidence="1" key="1">
    <citation type="journal article" date="2014" name="Front. Microbiol.">
        <title>High frequency of phylogenetically diverse reductive dehalogenase-homologous genes in deep subseafloor sedimentary metagenomes.</title>
        <authorList>
            <person name="Kawai M."/>
            <person name="Futagami T."/>
            <person name="Toyoda A."/>
            <person name="Takaki Y."/>
            <person name="Nishi S."/>
            <person name="Hori S."/>
            <person name="Arai W."/>
            <person name="Tsubouchi T."/>
            <person name="Morono Y."/>
            <person name="Uchiyama I."/>
            <person name="Ito T."/>
            <person name="Fujiyama A."/>
            <person name="Inagaki F."/>
            <person name="Takami H."/>
        </authorList>
    </citation>
    <scope>NUCLEOTIDE SEQUENCE</scope>
    <source>
        <strain evidence="1">Expedition CK06-06</strain>
    </source>
</reference>
<dbReference type="Pfam" id="PF05951">
    <property type="entry name" value="Peptidase_M15_2"/>
    <property type="match status" value="1"/>
</dbReference>